<dbReference type="HOGENOM" id="CLU_874168_0_0_0"/>
<protein>
    <submittedName>
        <fullName evidence="1">Competence protein A</fullName>
    </submittedName>
</protein>
<gene>
    <name evidence="1" type="ORF">TheveDRAFT_0751</name>
</gene>
<dbReference type="Proteomes" id="UP000005730">
    <property type="component" value="Chromosome"/>
</dbReference>
<keyword evidence="2" id="KW-1185">Reference proteome</keyword>
<dbReference type="OrthoDB" id="4417at2"/>
<sequence length="317" mass="35265">MGLWVRRKKRLAGLFVMGDKIQYLALDIKRGGLSVKAMAEVDLEMAPSQRDVWADPGMLENRMLKIKREVGARWFRSAVLGIQAKDVMVKVIQLPRIEDGRGLRELFKMDFDKHFPFPASEAVFDVATIEHPLDAGGDVSYAVAAVSRSRPVESIIEVCGKVGLMVDAVEPSVMAAFRAMQGPEPPSERCNLYVMAGFYSSFIVVSYKNSGILYRNVSYGFGNERPDEDVFVSFAREIYSSANFVTTQLKGLGVGKIYIGGYGLNYADEIKEAVSSMTLIPVETVDPWDLWEIDGAPEERWGWDVTLGLALRGVDDE</sequence>
<proteinExistence type="predicted"/>
<evidence type="ECO:0000313" key="1">
    <source>
        <dbReference type="EMBL" id="EHM09902.1"/>
    </source>
</evidence>
<dbReference type="eggNOG" id="COG4972">
    <property type="taxonomic scope" value="Bacteria"/>
</dbReference>
<reference evidence="1 2" key="1">
    <citation type="submission" date="2011-10" db="EMBL/GenBank/DDBJ databases">
        <title>The Noncontiguous Finished genome of Thermanaerovibrio velox DSM 12556.</title>
        <authorList>
            <consortium name="US DOE Joint Genome Institute (JGI-PGF)"/>
            <person name="Lucas S."/>
            <person name="Copeland A."/>
            <person name="Lapidus A."/>
            <person name="Glavina del Rio T."/>
            <person name="Dalin E."/>
            <person name="Tice H."/>
            <person name="Bruce D."/>
            <person name="Goodwin L."/>
            <person name="Pitluck S."/>
            <person name="Peters L."/>
            <person name="Mikhailova N."/>
            <person name="Teshima H."/>
            <person name="Kyrpides N."/>
            <person name="Mavromatis K."/>
            <person name="Ivanova N."/>
            <person name="Markowitz V."/>
            <person name="Cheng J.-F."/>
            <person name="Hugenholtz P."/>
            <person name="Woyke T."/>
            <person name="Wu D."/>
            <person name="Spring S."/>
            <person name="Brambilla E.-M."/>
            <person name="Klenk H.-P."/>
            <person name="Eisen J.A."/>
        </authorList>
    </citation>
    <scope>NUCLEOTIDE SEQUENCE [LARGE SCALE GENOMIC DNA]</scope>
    <source>
        <strain evidence="1 2">DSM 12556</strain>
    </source>
</reference>
<evidence type="ECO:0000313" key="2">
    <source>
        <dbReference type="Proteomes" id="UP000005730"/>
    </source>
</evidence>
<dbReference type="STRING" id="926567.TheveDRAFT_0751"/>
<accession>H0URG3</accession>
<dbReference type="Pfam" id="PF11104">
    <property type="entry name" value="PilM_2"/>
    <property type="match status" value="1"/>
</dbReference>
<dbReference type="EMBL" id="CM001377">
    <property type="protein sequence ID" value="EHM09902.1"/>
    <property type="molecule type" value="Genomic_DNA"/>
</dbReference>
<dbReference type="InterPro" id="IPR005883">
    <property type="entry name" value="PilM"/>
</dbReference>
<organism evidence="1 2">
    <name type="scientific">Thermanaerovibrio velox DSM 12556</name>
    <dbReference type="NCBI Taxonomy" id="926567"/>
    <lineage>
        <taxon>Bacteria</taxon>
        <taxon>Thermotogati</taxon>
        <taxon>Synergistota</taxon>
        <taxon>Synergistia</taxon>
        <taxon>Synergistales</taxon>
        <taxon>Synergistaceae</taxon>
        <taxon>Thermanaerovibrio</taxon>
    </lineage>
</organism>
<name>H0URG3_9BACT</name>
<dbReference type="AlphaFoldDB" id="H0URG3"/>
<dbReference type="Gene3D" id="3.30.1490.300">
    <property type="match status" value="1"/>
</dbReference>